<comment type="caution">
    <text evidence="2">The sequence shown here is derived from an EMBL/GenBank/DDBJ whole genome shotgun (WGS) entry which is preliminary data.</text>
</comment>
<dbReference type="Proteomes" id="UP000265520">
    <property type="component" value="Unassembled WGS sequence"/>
</dbReference>
<evidence type="ECO:0000256" key="1">
    <source>
        <dbReference type="SAM" id="MobiDB-lite"/>
    </source>
</evidence>
<proteinExistence type="predicted"/>
<dbReference type="AlphaFoldDB" id="A0A392UPA7"/>
<name>A0A392UPA7_9FABA</name>
<dbReference type="EMBL" id="LXQA010861674">
    <property type="protein sequence ID" value="MCI74474.1"/>
    <property type="molecule type" value="Genomic_DNA"/>
</dbReference>
<feature type="region of interest" description="Disordered" evidence="1">
    <location>
        <begin position="1"/>
        <end position="23"/>
    </location>
</feature>
<feature type="non-terminal residue" evidence="2">
    <location>
        <position position="1"/>
    </location>
</feature>
<evidence type="ECO:0000313" key="2">
    <source>
        <dbReference type="EMBL" id="MCI74474.1"/>
    </source>
</evidence>
<reference evidence="2 3" key="1">
    <citation type="journal article" date="2018" name="Front. Plant Sci.">
        <title>Red Clover (Trifolium pratense) and Zigzag Clover (T. medium) - A Picture of Genomic Similarities and Differences.</title>
        <authorList>
            <person name="Dluhosova J."/>
            <person name="Istvanek J."/>
            <person name="Nedelnik J."/>
            <person name="Repkova J."/>
        </authorList>
    </citation>
    <scope>NUCLEOTIDE SEQUENCE [LARGE SCALE GENOMIC DNA]</scope>
    <source>
        <strain evidence="3">cv. 10/8</strain>
        <tissue evidence="2">Leaf</tissue>
    </source>
</reference>
<protein>
    <submittedName>
        <fullName evidence="2">Uncharacterized protein</fullName>
    </submittedName>
</protein>
<accession>A0A392UPA7</accession>
<keyword evidence="3" id="KW-1185">Reference proteome</keyword>
<evidence type="ECO:0000313" key="3">
    <source>
        <dbReference type="Proteomes" id="UP000265520"/>
    </source>
</evidence>
<organism evidence="2 3">
    <name type="scientific">Trifolium medium</name>
    <dbReference type="NCBI Taxonomy" id="97028"/>
    <lineage>
        <taxon>Eukaryota</taxon>
        <taxon>Viridiplantae</taxon>
        <taxon>Streptophyta</taxon>
        <taxon>Embryophyta</taxon>
        <taxon>Tracheophyta</taxon>
        <taxon>Spermatophyta</taxon>
        <taxon>Magnoliopsida</taxon>
        <taxon>eudicotyledons</taxon>
        <taxon>Gunneridae</taxon>
        <taxon>Pentapetalae</taxon>
        <taxon>rosids</taxon>
        <taxon>fabids</taxon>
        <taxon>Fabales</taxon>
        <taxon>Fabaceae</taxon>
        <taxon>Papilionoideae</taxon>
        <taxon>50 kb inversion clade</taxon>
        <taxon>NPAAA clade</taxon>
        <taxon>Hologalegina</taxon>
        <taxon>IRL clade</taxon>
        <taxon>Trifolieae</taxon>
        <taxon>Trifolium</taxon>
    </lineage>
</organism>
<sequence>GIQTDAAAERGSSDTPNVAIDSQ</sequence>
<feature type="compositionally biased region" description="Polar residues" evidence="1">
    <location>
        <begin position="13"/>
        <end position="23"/>
    </location>
</feature>